<dbReference type="Proteomes" id="UP000239649">
    <property type="component" value="Unassembled WGS sequence"/>
</dbReference>
<organism evidence="2 3">
    <name type="scientific">Micractinium conductrix</name>
    <dbReference type="NCBI Taxonomy" id="554055"/>
    <lineage>
        <taxon>Eukaryota</taxon>
        <taxon>Viridiplantae</taxon>
        <taxon>Chlorophyta</taxon>
        <taxon>core chlorophytes</taxon>
        <taxon>Trebouxiophyceae</taxon>
        <taxon>Chlorellales</taxon>
        <taxon>Chlorellaceae</taxon>
        <taxon>Chlorella clade</taxon>
        <taxon>Micractinium</taxon>
    </lineage>
</organism>
<accession>A0A2P6V3U2</accession>
<sequence length="205" mass="21357">MRDAGAAAGPLSDLEELELSELGSRALRILLAAPTGLPHSQLRALLSRGGSEVVPSSRSKCLLQLAVSKLMEQGLVVRQGYGAWAALTVPDAALPRAEALAFSEFPDEGQLPLYAAGAGAAHRRGPCLRRHSSPRQFGTRMSGIEKASGGRRSKRSFGEDMSGQLHKKLRMFDDSSIGSGTAAAAVPLCSSPFSPGGGGMMAMSP</sequence>
<gene>
    <name evidence="2" type="ORF">C2E20_7638</name>
</gene>
<dbReference type="AlphaFoldDB" id="A0A2P6V3U2"/>
<dbReference type="EMBL" id="LHPF02000033">
    <property type="protein sequence ID" value="PSC68758.1"/>
    <property type="molecule type" value="Genomic_DNA"/>
</dbReference>
<evidence type="ECO:0000313" key="2">
    <source>
        <dbReference type="EMBL" id="PSC68758.1"/>
    </source>
</evidence>
<keyword evidence="3" id="KW-1185">Reference proteome</keyword>
<evidence type="ECO:0000256" key="1">
    <source>
        <dbReference type="SAM" id="MobiDB-lite"/>
    </source>
</evidence>
<feature type="region of interest" description="Disordered" evidence="1">
    <location>
        <begin position="124"/>
        <end position="161"/>
    </location>
</feature>
<feature type="compositionally biased region" description="Basic residues" evidence="1">
    <location>
        <begin position="124"/>
        <end position="133"/>
    </location>
</feature>
<evidence type="ECO:0000313" key="3">
    <source>
        <dbReference type="Proteomes" id="UP000239649"/>
    </source>
</evidence>
<comment type="caution">
    <text evidence="2">The sequence shown here is derived from an EMBL/GenBank/DDBJ whole genome shotgun (WGS) entry which is preliminary data.</text>
</comment>
<protein>
    <submittedName>
        <fullName evidence="2">Poly(A) polymerase I</fullName>
    </submittedName>
</protein>
<reference evidence="2 3" key="1">
    <citation type="journal article" date="2018" name="Plant J.">
        <title>Genome sequences of Chlorella sorokiniana UTEX 1602 and Micractinium conductrix SAG 241.80: implications to maltose excretion by a green alga.</title>
        <authorList>
            <person name="Arriola M.B."/>
            <person name="Velmurugan N."/>
            <person name="Zhang Y."/>
            <person name="Plunkett M.H."/>
            <person name="Hondzo H."/>
            <person name="Barney B.M."/>
        </authorList>
    </citation>
    <scope>NUCLEOTIDE SEQUENCE [LARGE SCALE GENOMIC DNA]</scope>
    <source>
        <strain evidence="2 3">SAG 241.80</strain>
    </source>
</reference>
<dbReference type="OrthoDB" id="10589671at2759"/>
<proteinExistence type="predicted"/>
<name>A0A2P6V3U2_9CHLO</name>